<dbReference type="RefSeq" id="WP_060960094.1">
    <property type="nucleotide sequence ID" value="NZ_CP025299.1"/>
</dbReference>
<dbReference type="OrthoDB" id="9814966at2"/>
<dbReference type="InterPro" id="IPR052897">
    <property type="entry name" value="Sec-Metab_Biosynth_Hydrolase"/>
</dbReference>
<dbReference type="AlphaFoldDB" id="A0A134DGC6"/>
<reference evidence="1 2" key="1">
    <citation type="submission" date="2017-12" db="EMBL/GenBank/DDBJ databases">
        <title>Isolation and characterization of estrogens degradatiion strain Microbacterium hominis SJTG1.</title>
        <authorList>
            <person name="Xiong W."/>
            <person name="Yin C."/>
            <person name="Zheng D."/>
            <person name="Liang R."/>
        </authorList>
    </citation>
    <scope>NUCLEOTIDE SEQUENCE [LARGE SCALE GENOMIC DNA]</scope>
    <source>
        <strain evidence="1 2">SJTG1</strain>
    </source>
</reference>
<dbReference type="InterPro" id="IPR029058">
    <property type="entry name" value="AB_hydrolase_fold"/>
</dbReference>
<dbReference type="PANTHER" id="PTHR37017:SF11">
    <property type="entry name" value="ESTERASE_LIPASE_THIOESTERASE DOMAIN-CONTAINING PROTEIN"/>
    <property type="match status" value="1"/>
</dbReference>
<dbReference type="PANTHER" id="PTHR37017">
    <property type="entry name" value="AB HYDROLASE-1 DOMAIN-CONTAINING PROTEIN-RELATED"/>
    <property type="match status" value="1"/>
</dbReference>
<name>A0A134DGC6_9MICO</name>
<dbReference type="GO" id="GO:0016787">
    <property type="term" value="F:hydrolase activity"/>
    <property type="evidence" value="ECO:0007669"/>
    <property type="project" value="UniProtKB-KW"/>
</dbReference>
<dbReference type="KEGG" id="mhos:CXR34_06030"/>
<dbReference type="Pfam" id="PF12697">
    <property type="entry name" value="Abhydrolase_6"/>
    <property type="match status" value="1"/>
</dbReference>
<dbReference type="Proteomes" id="UP000233276">
    <property type="component" value="Chromosome"/>
</dbReference>
<organism evidence="1 2">
    <name type="scientific">Microbacterium hominis</name>
    <dbReference type="NCBI Taxonomy" id="162426"/>
    <lineage>
        <taxon>Bacteria</taxon>
        <taxon>Bacillati</taxon>
        <taxon>Actinomycetota</taxon>
        <taxon>Actinomycetes</taxon>
        <taxon>Micrococcales</taxon>
        <taxon>Microbacteriaceae</taxon>
        <taxon>Microbacterium</taxon>
    </lineage>
</organism>
<dbReference type="SUPFAM" id="SSF53474">
    <property type="entry name" value="alpha/beta-Hydrolases"/>
    <property type="match status" value="1"/>
</dbReference>
<accession>A0A134DGC6</accession>
<keyword evidence="1" id="KW-0378">Hydrolase</keyword>
<evidence type="ECO:0000313" key="1">
    <source>
        <dbReference type="EMBL" id="AUG29069.1"/>
    </source>
</evidence>
<dbReference type="InterPro" id="IPR000073">
    <property type="entry name" value="AB_hydrolase_1"/>
</dbReference>
<sequence length="241" mass="25597">MTARTTVVLVHGAFLDASSWWPIALRLLGGGHPVLAPPLVGRSFDGDCTYIRTVVERIDGAVLLVGHGYGAAVITVAGDAANVTGLLFIAGYALERGESIGEMRDAFAPDEVSQHLVPAMFRDDHGVPGTEVTVAVDAFPRLLAEGLPADEASVLAVSQRPVSVSVFSERARVEAWRGRPSWGVVATEDRAINPDVQRFGYRRAHCRDVVALAAPHLVTQTHAAEIVGFIDTILGDVAADD</sequence>
<evidence type="ECO:0000313" key="2">
    <source>
        <dbReference type="Proteomes" id="UP000233276"/>
    </source>
</evidence>
<protein>
    <submittedName>
        <fullName evidence="1">Alpha/beta hydrolase</fullName>
    </submittedName>
</protein>
<proteinExistence type="predicted"/>
<dbReference type="Gene3D" id="3.40.50.1820">
    <property type="entry name" value="alpha/beta hydrolase"/>
    <property type="match status" value="1"/>
</dbReference>
<gene>
    <name evidence="1" type="ORF">CXR34_06030</name>
</gene>
<dbReference type="EMBL" id="CP025299">
    <property type="protein sequence ID" value="AUG29069.1"/>
    <property type="molecule type" value="Genomic_DNA"/>
</dbReference>